<dbReference type="EMBL" id="APVL01000018">
    <property type="protein sequence ID" value="EWG09317.1"/>
    <property type="molecule type" value="Genomic_DNA"/>
</dbReference>
<proteinExistence type="predicted"/>
<reference evidence="2" key="1">
    <citation type="submission" date="2013-03" db="EMBL/GenBank/DDBJ databases">
        <title>Draft genome sequence of Bacillus firmus DS1.</title>
        <authorList>
            <person name="Peng D."/>
            <person name="Zhu L."/>
            <person name="Sun M."/>
        </authorList>
    </citation>
    <scope>NUCLEOTIDE SEQUENCE [LARGE SCALE GENOMIC DNA]</scope>
    <source>
        <strain evidence="2">DS1</strain>
    </source>
</reference>
<dbReference type="SUPFAM" id="SSF56091">
    <property type="entry name" value="DNA ligase/mRNA capping enzyme, catalytic domain"/>
    <property type="match status" value="1"/>
</dbReference>
<sequence length="84" mass="10015">MFVSPMLLHKAADNLPFNDEKWITELKLDGIRLLYTKLKGITRLYTRHNNEVTKHYILNFIWANYKYISIPWLILNLAHLICAK</sequence>
<accession>W7L2H5</accession>
<name>W7L2H5_CYTFI</name>
<evidence type="ECO:0000313" key="1">
    <source>
        <dbReference type="EMBL" id="EWG09317.1"/>
    </source>
</evidence>
<dbReference type="Proteomes" id="UP000019270">
    <property type="component" value="Unassembled WGS sequence"/>
</dbReference>
<dbReference type="EC" id="6.5.1.1" evidence="1"/>
<evidence type="ECO:0000313" key="2">
    <source>
        <dbReference type="Proteomes" id="UP000019270"/>
    </source>
</evidence>
<dbReference type="GO" id="GO:0003910">
    <property type="term" value="F:DNA ligase (ATP) activity"/>
    <property type="evidence" value="ECO:0007669"/>
    <property type="project" value="UniProtKB-EC"/>
</dbReference>
<keyword evidence="1" id="KW-0436">Ligase</keyword>
<comment type="caution">
    <text evidence="1">The sequence shown here is derived from an EMBL/GenBank/DDBJ whole genome shotgun (WGS) entry which is preliminary data.</text>
</comment>
<dbReference type="eggNOG" id="COG1793">
    <property type="taxonomic scope" value="Bacteria"/>
</dbReference>
<dbReference type="Gene3D" id="3.30.470.30">
    <property type="entry name" value="DNA ligase/mRNA capping enzyme"/>
    <property type="match status" value="1"/>
</dbReference>
<protein>
    <submittedName>
        <fullName evidence="1">ATP-dependent DNA ligase</fullName>
        <ecNumber evidence="1">6.5.1.1</ecNumber>
    </submittedName>
</protein>
<dbReference type="AlphaFoldDB" id="W7L2H5"/>
<gene>
    <name evidence="1" type="primary">ligB</name>
    <name evidence="1" type="ORF">PBF_19513</name>
</gene>
<reference evidence="1 2" key="2">
    <citation type="journal article" date="2016" name="Sci. Rep.">
        <title>A novel serine protease, Sep1, from Bacillus firmus DS-1 has nematicidal activity and degrades multiple intestinal-associated nematode proteins.</title>
        <authorList>
            <person name="Geng C."/>
            <person name="Nie X."/>
            <person name="Tang Z."/>
            <person name="Zhang Y."/>
            <person name="Lin J."/>
            <person name="Sun M."/>
            <person name="Peng D."/>
        </authorList>
    </citation>
    <scope>NUCLEOTIDE SEQUENCE [LARGE SCALE GENOMIC DNA]</scope>
    <source>
        <strain evidence="1 2">DS1</strain>
    </source>
</reference>
<organism evidence="1 2">
    <name type="scientific">Cytobacillus firmus DS1</name>
    <dbReference type="NCBI Taxonomy" id="1307436"/>
    <lineage>
        <taxon>Bacteria</taxon>
        <taxon>Bacillati</taxon>
        <taxon>Bacillota</taxon>
        <taxon>Bacilli</taxon>
        <taxon>Bacillales</taxon>
        <taxon>Bacillaceae</taxon>
        <taxon>Cytobacillus</taxon>
    </lineage>
</organism>